<dbReference type="EMBL" id="JAACJN010000106">
    <property type="protein sequence ID" value="KAF5373385.1"/>
    <property type="molecule type" value="Genomic_DNA"/>
</dbReference>
<proteinExistence type="predicted"/>
<name>A0A8H5LX82_9AGAR</name>
<sequence length="372" mass="42083">MPLRNLSEHLHIHRGSEASVHERKDSAGVAHASTKLFRPRVRSDSLVREFGRAATMGTAIVTSPNSTDAIHSFCKENLAPLTSFSARFMTAMTTAEDFEEFINATHITIAGLEKIAAVFPFAAAAVIAFKALVGAHIRRKENNRKVLVVRAKIYDFCIALFELRHVRDPQAKDAADITLEVRMANLMQDIAQDIKWAGLVCETYEKKNALVRTLKAKIYEDRLASQINLFQRHREQFQFLLSLFINTGVQSANRKLDDASGKLQSIETKLDDIHNLFRQLDSPKEQELRGIVDRHGPATFLEDDSLLAETMQKVYEVYVNQLESDTMDTSHHYHDPNLAEFKRELLRELSEDLDATLAKNFNVFNQSKTGNA</sequence>
<feature type="transmembrane region" description="Helical" evidence="1">
    <location>
        <begin position="115"/>
        <end position="135"/>
    </location>
</feature>
<gene>
    <name evidence="2" type="ORF">D9757_009762</name>
</gene>
<keyword evidence="1" id="KW-0472">Membrane</keyword>
<evidence type="ECO:0000313" key="3">
    <source>
        <dbReference type="Proteomes" id="UP000518752"/>
    </source>
</evidence>
<evidence type="ECO:0000256" key="1">
    <source>
        <dbReference type="SAM" id="Phobius"/>
    </source>
</evidence>
<reference evidence="2 3" key="1">
    <citation type="journal article" date="2020" name="ISME J.">
        <title>Uncovering the hidden diversity of litter-decomposition mechanisms in mushroom-forming fungi.</title>
        <authorList>
            <person name="Floudas D."/>
            <person name="Bentzer J."/>
            <person name="Ahren D."/>
            <person name="Johansson T."/>
            <person name="Persson P."/>
            <person name="Tunlid A."/>
        </authorList>
    </citation>
    <scope>NUCLEOTIDE SEQUENCE [LARGE SCALE GENOMIC DNA]</scope>
    <source>
        <strain evidence="2 3">CBS 406.79</strain>
    </source>
</reference>
<dbReference type="OrthoDB" id="2122982at2759"/>
<keyword evidence="1" id="KW-0812">Transmembrane</keyword>
<dbReference type="Proteomes" id="UP000518752">
    <property type="component" value="Unassembled WGS sequence"/>
</dbReference>
<evidence type="ECO:0000313" key="2">
    <source>
        <dbReference type="EMBL" id="KAF5373385.1"/>
    </source>
</evidence>
<organism evidence="2 3">
    <name type="scientific">Collybiopsis confluens</name>
    <dbReference type="NCBI Taxonomy" id="2823264"/>
    <lineage>
        <taxon>Eukaryota</taxon>
        <taxon>Fungi</taxon>
        <taxon>Dikarya</taxon>
        <taxon>Basidiomycota</taxon>
        <taxon>Agaricomycotina</taxon>
        <taxon>Agaricomycetes</taxon>
        <taxon>Agaricomycetidae</taxon>
        <taxon>Agaricales</taxon>
        <taxon>Marasmiineae</taxon>
        <taxon>Omphalotaceae</taxon>
        <taxon>Collybiopsis</taxon>
    </lineage>
</organism>
<protein>
    <submittedName>
        <fullName evidence="2">Uncharacterized protein</fullName>
    </submittedName>
</protein>
<keyword evidence="1" id="KW-1133">Transmembrane helix</keyword>
<dbReference type="AlphaFoldDB" id="A0A8H5LX82"/>
<comment type="caution">
    <text evidence="2">The sequence shown here is derived from an EMBL/GenBank/DDBJ whole genome shotgun (WGS) entry which is preliminary data.</text>
</comment>
<keyword evidence="3" id="KW-1185">Reference proteome</keyword>
<accession>A0A8H5LX82</accession>